<sequence>MKRSFVTRKKNLFAFSARVSALASVPLRHRRETTANGGWSRTPKRLVGFLRADLEASQGEDHGDLEAWLRRETHPRNPRVSDFMLGHCFWASVRFGFWAT</sequence>
<evidence type="ECO:0000313" key="1">
    <source>
        <dbReference type="Proteomes" id="UP000818029"/>
    </source>
</evidence>
<reference evidence="2" key="2">
    <citation type="submission" date="2025-08" db="UniProtKB">
        <authorList>
            <consortium name="RefSeq"/>
        </authorList>
    </citation>
    <scope>IDENTIFICATION</scope>
</reference>
<gene>
    <name evidence="2" type="primary">LOC107963082</name>
</gene>
<accession>A0A1U8PY06</accession>
<name>A0A1U8PY06_GOSHI</name>
<keyword evidence="1" id="KW-1185">Reference proteome</keyword>
<dbReference type="AlphaFoldDB" id="A0A1U8PY06"/>
<proteinExistence type="predicted"/>
<dbReference type="PaxDb" id="3635-A0A1U8PY06"/>
<evidence type="ECO:0000313" key="2">
    <source>
        <dbReference type="RefSeq" id="XP_016755164.1"/>
    </source>
</evidence>
<dbReference type="Proteomes" id="UP000818029">
    <property type="component" value="Chromosome D11"/>
</dbReference>
<reference evidence="1" key="1">
    <citation type="journal article" date="2020" name="Nat. Genet.">
        <title>Genomic diversifications of five Gossypium allopolyploid species and their impact on cotton improvement.</title>
        <authorList>
            <person name="Chen Z.J."/>
            <person name="Sreedasyam A."/>
            <person name="Ando A."/>
            <person name="Song Q."/>
            <person name="De Santiago L.M."/>
            <person name="Hulse-Kemp A.M."/>
            <person name="Ding M."/>
            <person name="Ye W."/>
            <person name="Kirkbride R.C."/>
            <person name="Jenkins J."/>
            <person name="Plott C."/>
            <person name="Lovell J."/>
            <person name="Lin Y.M."/>
            <person name="Vaughn R."/>
            <person name="Liu B."/>
            <person name="Simpson S."/>
            <person name="Scheffler B.E."/>
            <person name="Wen L."/>
            <person name="Saski C.A."/>
            <person name="Grover C.E."/>
            <person name="Hu G."/>
            <person name="Conover J.L."/>
            <person name="Carlson J.W."/>
            <person name="Shu S."/>
            <person name="Boston L.B."/>
            <person name="Williams M."/>
            <person name="Peterson D.G."/>
            <person name="McGee K."/>
            <person name="Jones D.C."/>
            <person name="Wendel J.F."/>
            <person name="Stelly D.M."/>
            <person name="Grimwood J."/>
            <person name="Schmutz J."/>
        </authorList>
    </citation>
    <scope>NUCLEOTIDE SEQUENCE [LARGE SCALE GENOMIC DNA]</scope>
    <source>
        <strain evidence="1">cv. TM-1</strain>
    </source>
</reference>
<dbReference type="RefSeq" id="XP_016755164.1">
    <property type="nucleotide sequence ID" value="XM_016899675.2"/>
</dbReference>
<protein>
    <submittedName>
        <fullName evidence="2">Uncharacterized protein</fullName>
    </submittedName>
</protein>
<organism evidence="1 2">
    <name type="scientific">Gossypium hirsutum</name>
    <name type="common">Upland cotton</name>
    <name type="synonym">Gossypium mexicanum</name>
    <dbReference type="NCBI Taxonomy" id="3635"/>
    <lineage>
        <taxon>Eukaryota</taxon>
        <taxon>Viridiplantae</taxon>
        <taxon>Streptophyta</taxon>
        <taxon>Embryophyta</taxon>
        <taxon>Tracheophyta</taxon>
        <taxon>Spermatophyta</taxon>
        <taxon>Magnoliopsida</taxon>
        <taxon>eudicotyledons</taxon>
        <taxon>Gunneridae</taxon>
        <taxon>Pentapetalae</taxon>
        <taxon>rosids</taxon>
        <taxon>malvids</taxon>
        <taxon>Malvales</taxon>
        <taxon>Malvaceae</taxon>
        <taxon>Malvoideae</taxon>
        <taxon>Gossypium</taxon>
    </lineage>
</organism>
<dbReference type="KEGG" id="ghi:107963082"/>
<dbReference type="GeneID" id="107963082"/>